<dbReference type="OrthoDB" id="9801773at2"/>
<dbReference type="InterPro" id="IPR023393">
    <property type="entry name" value="START-like_dom_sf"/>
</dbReference>
<sequence>MPKIIHETYIEAPLVKCFDLARSVEKHIETTSNTNEKAVAGVTTGLLQLGDSVTWEAIHFGVKQKLTAKIVAMEAPQNFTDVMIRGAFHSFTHIHIFTESYGGTIMKDVFTYRAPFGVLGKIADHLFLEKYMKNFIISRASELKKIAEKNIEDTF</sequence>
<accession>A0A544T4Z6</accession>
<evidence type="ECO:0000313" key="1">
    <source>
        <dbReference type="EMBL" id="TQR12522.1"/>
    </source>
</evidence>
<dbReference type="RefSeq" id="WP_142539302.1">
    <property type="nucleotide sequence ID" value="NZ_BMIE01000006.1"/>
</dbReference>
<dbReference type="CDD" id="cd07820">
    <property type="entry name" value="SRPBCC_3"/>
    <property type="match status" value="1"/>
</dbReference>
<proteinExistence type="predicted"/>
<organism evidence="1 2">
    <name type="scientific">Psychrobacillus lasiicapitis</name>
    <dbReference type="NCBI Taxonomy" id="1636719"/>
    <lineage>
        <taxon>Bacteria</taxon>
        <taxon>Bacillati</taxon>
        <taxon>Bacillota</taxon>
        <taxon>Bacilli</taxon>
        <taxon>Bacillales</taxon>
        <taxon>Bacillaceae</taxon>
        <taxon>Psychrobacillus</taxon>
    </lineage>
</organism>
<keyword evidence="2" id="KW-1185">Reference proteome</keyword>
<dbReference type="Proteomes" id="UP000317316">
    <property type="component" value="Unassembled WGS sequence"/>
</dbReference>
<dbReference type="AlphaFoldDB" id="A0A544T4Z6"/>
<name>A0A544T4Z6_9BACI</name>
<protein>
    <submittedName>
        <fullName evidence="1">SRPBCC family protein</fullName>
    </submittedName>
</protein>
<reference evidence="1 2" key="1">
    <citation type="submission" date="2019-05" db="EMBL/GenBank/DDBJ databases">
        <title>Psychrobacillus vulpis sp. nov., a new species isolated from feces of a red fox that inhabits in The Tablas de Daimiel Natural Park, Albacete, Spain.</title>
        <authorList>
            <person name="Rodriguez M."/>
            <person name="Reina J.C."/>
            <person name="Bejar V."/>
            <person name="Llamas I."/>
        </authorList>
    </citation>
    <scope>NUCLEOTIDE SEQUENCE [LARGE SCALE GENOMIC DNA]</scope>
    <source>
        <strain evidence="1 2">NEAU-3TGS17</strain>
    </source>
</reference>
<dbReference type="EMBL" id="VDGH01000007">
    <property type="protein sequence ID" value="TQR12522.1"/>
    <property type="molecule type" value="Genomic_DNA"/>
</dbReference>
<dbReference type="Gene3D" id="3.30.530.20">
    <property type="match status" value="1"/>
</dbReference>
<dbReference type="SUPFAM" id="SSF55961">
    <property type="entry name" value="Bet v1-like"/>
    <property type="match status" value="1"/>
</dbReference>
<gene>
    <name evidence="1" type="ORF">FG382_12920</name>
</gene>
<evidence type="ECO:0000313" key="2">
    <source>
        <dbReference type="Proteomes" id="UP000317316"/>
    </source>
</evidence>
<comment type="caution">
    <text evidence="1">The sequence shown here is derived from an EMBL/GenBank/DDBJ whole genome shotgun (WGS) entry which is preliminary data.</text>
</comment>